<feature type="domain" description="ACB" evidence="4">
    <location>
        <begin position="265"/>
        <end position="355"/>
    </location>
</feature>
<dbReference type="SUPFAM" id="SSF47027">
    <property type="entry name" value="Acyl-CoA binding protein"/>
    <property type="match status" value="1"/>
</dbReference>
<feature type="compositionally biased region" description="Basic and acidic residues" evidence="3">
    <location>
        <begin position="13"/>
        <end position="24"/>
    </location>
</feature>
<dbReference type="PANTHER" id="PTHR23310">
    <property type="entry name" value="ACYL-COA-BINDING PROTEIN, ACBP"/>
    <property type="match status" value="1"/>
</dbReference>
<name>A0ABR2MSB3_9ASPA</name>
<feature type="region of interest" description="Disordered" evidence="3">
    <location>
        <begin position="1"/>
        <end position="54"/>
    </location>
</feature>
<protein>
    <submittedName>
        <fullName evidence="5">Acyl-CoA-binding domain-containing protein 1</fullName>
    </submittedName>
</protein>
<dbReference type="InterPro" id="IPR000582">
    <property type="entry name" value="Acyl-CoA-binding_protein"/>
</dbReference>
<gene>
    <name evidence="5" type="primary">ACBP1</name>
    <name evidence="5" type="ORF">KSP40_PGU014048</name>
</gene>
<evidence type="ECO:0000256" key="3">
    <source>
        <dbReference type="SAM" id="MobiDB-lite"/>
    </source>
</evidence>
<feature type="compositionally biased region" description="Polar residues" evidence="3">
    <location>
        <begin position="1"/>
        <end position="12"/>
    </location>
</feature>
<dbReference type="InterPro" id="IPR035984">
    <property type="entry name" value="Acyl-CoA-binding_sf"/>
</dbReference>
<dbReference type="EMBL" id="JBBWWR010000005">
    <property type="protein sequence ID" value="KAK8967050.1"/>
    <property type="molecule type" value="Genomic_DNA"/>
</dbReference>
<evidence type="ECO:0000256" key="1">
    <source>
        <dbReference type="ARBA" id="ARBA00005567"/>
    </source>
</evidence>
<sequence length="396" mass="44417">MYFSHVSRSVPQTEERGEFFDTKGRNNGSPENTEYAFWRSPLKSGDRPRNFRLPSNSISGDLEWKRREAPERNKEEEEEMAFELFHELLLTAVIPVFLAFLIEKISPPGEIVRRKPDEELRNTDGFGTEVKLRGSDGEISAAAERGGGIVLVFESVEEKRKLADQVGEKDDGFETEEKLRGSEGEIAAAEERGGGIDQIGEKDEEISDEIPEQDVVEQYNAEDLKEEEKEAESSSSDVKIVSTEIESGSLIHGEDEWEGIEMTELDKRFRLVAEYFSSPPGSEALACLSSSAQLELYGLYKIATEGPCYRFHPLSLKSSTRARWYAWAKLGRMTPETAMEQYISLLAKSIPGRVLENHGDAKLEEADDISQNEILNTRHPDTASSLQNQLSPSVAL</sequence>
<comment type="similarity">
    <text evidence="1">Belongs to the ACBP family.</text>
</comment>
<reference evidence="5 6" key="1">
    <citation type="journal article" date="2022" name="Nat. Plants">
        <title>Genomes of leafy and leafless Platanthera orchids illuminate the evolution of mycoheterotrophy.</title>
        <authorList>
            <person name="Li M.H."/>
            <person name="Liu K.W."/>
            <person name="Li Z."/>
            <person name="Lu H.C."/>
            <person name="Ye Q.L."/>
            <person name="Zhang D."/>
            <person name="Wang J.Y."/>
            <person name="Li Y.F."/>
            <person name="Zhong Z.M."/>
            <person name="Liu X."/>
            <person name="Yu X."/>
            <person name="Liu D.K."/>
            <person name="Tu X.D."/>
            <person name="Liu B."/>
            <person name="Hao Y."/>
            <person name="Liao X.Y."/>
            <person name="Jiang Y.T."/>
            <person name="Sun W.H."/>
            <person name="Chen J."/>
            <person name="Chen Y.Q."/>
            <person name="Ai Y."/>
            <person name="Zhai J.W."/>
            <person name="Wu S.S."/>
            <person name="Zhou Z."/>
            <person name="Hsiao Y.Y."/>
            <person name="Wu W.L."/>
            <person name="Chen Y.Y."/>
            <person name="Lin Y.F."/>
            <person name="Hsu J.L."/>
            <person name="Li C.Y."/>
            <person name="Wang Z.W."/>
            <person name="Zhao X."/>
            <person name="Zhong W.Y."/>
            <person name="Ma X.K."/>
            <person name="Ma L."/>
            <person name="Huang J."/>
            <person name="Chen G.Z."/>
            <person name="Huang M.Z."/>
            <person name="Huang L."/>
            <person name="Peng D.H."/>
            <person name="Luo Y.B."/>
            <person name="Zou S.Q."/>
            <person name="Chen S.P."/>
            <person name="Lan S."/>
            <person name="Tsai W.C."/>
            <person name="Van de Peer Y."/>
            <person name="Liu Z.J."/>
        </authorList>
    </citation>
    <scope>NUCLEOTIDE SEQUENCE [LARGE SCALE GENOMIC DNA]</scope>
    <source>
        <strain evidence="5">Lor288</strain>
    </source>
</reference>
<evidence type="ECO:0000313" key="6">
    <source>
        <dbReference type="Proteomes" id="UP001412067"/>
    </source>
</evidence>
<dbReference type="Gene3D" id="1.20.80.10">
    <property type="match status" value="1"/>
</dbReference>
<keyword evidence="6" id="KW-1185">Reference proteome</keyword>
<comment type="caution">
    <text evidence="5">The sequence shown here is derived from an EMBL/GenBank/DDBJ whole genome shotgun (WGS) entry which is preliminary data.</text>
</comment>
<keyword evidence="2" id="KW-0446">Lipid-binding</keyword>
<dbReference type="InterPro" id="IPR014352">
    <property type="entry name" value="FERM/acyl-CoA-bd_prot_sf"/>
</dbReference>
<proteinExistence type="inferred from homology"/>
<dbReference type="PROSITE" id="PS51228">
    <property type="entry name" value="ACB_2"/>
    <property type="match status" value="1"/>
</dbReference>
<dbReference type="Pfam" id="PF00887">
    <property type="entry name" value="ACBP"/>
    <property type="match status" value="1"/>
</dbReference>
<evidence type="ECO:0000256" key="2">
    <source>
        <dbReference type="ARBA" id="ARBA00023121"/>
    </source>
</evidence>
<dbReference type="Proteomes" id="UP001412067">
    <property type="component" value="Unassembled WGS sequence"/>
</dbReference>
<dbReference type="PANTHER" id="PTHR23310:SF105">
    <property type="entry name" value="ACYL-COA-BINDING DOMAIN-CONTAINING PROTEIN 5"/>
    <property type="match status" value="1"/>
</dbReference>
<evidence type="ECO:0000313" key="5">
    <source>
        <dbReference type="EMBL" id="KAK8967050.1"/>
    </source>
</evidence>
<accession>A0ABR2MSB3</accession>
<organism evidence="5 6">
    <name type="scientific">Platanthera guangdongensis</name>
    <dbReference type="NCBI Taxonomy" id="2320717"/>
    <lineage>
        <taxon>Eukaryota</taxon>
        <taxon>Viridiplantae</taxon>
        <taxon>Streptophyta</taxon>
        <taxon>Embryophyta</taxon>
        <taxon>Tracheophyta</taxon>
        <taxon>Spermatophyta</taxon>
        <taxon>Magnoliopsida</taxon>
        <taxon>Liliopsida</taxon>
        <taxon>Asparagales</taxon>
        <taxon>Orchidaceae</taxon>
        <taxon>Orchidoideae</taxon>
        <taxon>Orchideae</taxon>
        <taxon>Orchidinae</taxon>
        <taxon>Platanthera</taxon>
    </lineage>
</organism>
<evidence type="ECO:0000259" key="4">
    <source>
        <dbReference type="PROSITE" id="PS51228"/>
    </source>
</evidence>